<feature type="domain" description="Glutamate--cysteine ligase" evidence="10">
    <location>
        <begin position="261"/>
        <end position="329"/>
    </location>
</feature>
<evidence type="ECO:0000256" key="4">
    <source>
        <dbReference type="ARBA" id="ARBA00022684"/>
    </source>
</evidence>
<dbReference type="InterPro" id="IPR007370">
    <property type="entry name" value="Glu_cys_ligase"/>
</dbReference>
<feature type="domain" description="Glutamate--cysteine ligase" evidence="10">
    <location>
        <begin position="10"/>
        <end position="257"/>
    </location>
</feature>
<dbReference type="GO" id="GO:0006750">
    <property type="term" value="P:glutathione biosynthetic process"/>
    <property type="evidence" value="ECO:0007669"/>
    <property type="project" value="UniProtKB-UniPathway"/>
</dbReference>
<gene>
    <name evidence="11" type="ORF">H9L19_03525</name>
</gene>
<dbReference type="GO" id="GO:0005524">
    <property type="term" value="F:ATP binding"/>
    <property type="evidence" value="ECO:0007669"/>
    <property type="project" value="UniProtKB-KW"/>
</dbReference>
<evidence type="ECO:0000259" key="10">
    <source>
        <dbReference type="Pfam" id="PF04262"/>
    </source>
</evidence>
<accession>A0A7G9T762</accession>
<keyword evidence="4 8" id="KW-0317">Glutathione biosynthesis</keyword>
<evidence type="ECO:0000256" key="2">
    <source>
        <dbReference type="ARBA" id="ARBA00012220"/>
    </source>
</evidence>
<evidence type="ECO:0000313" key="12">
    <source>
        <dbReference type="Proteomes" id="UP000515800"/>
    </source>
</evidence>
<name>A0A7G9T762_9LACO</name>
<dbReference type="GO" id="GO:0005829">
    <property type="term" value="C:cytosol"/>
    <property type="evidence" value="ECO:0007669"/>
    <property type="project" value="TreeGrafter"/>
</dbReference>
<evidence type="ECO:0000313" key="11">
    <source>
        <dbReference type="EMBL" id="QNN75937.1"/>
    </source>
</evidence>
<dbReference type="GO" id="GO:0004357">
    <property type="term" value="F:glutamate-cysteine ligase activity"/>
    <property type="evidence" value="ECO:0007669"/>
    <property type="project" value="UniProtKB-EC"/>
</dbReference>
<dbReference type="AlphaFoldDB" id="A0A7G9T762"/>
<evidence type="ECO:0000256" key="7">
    <source>
        <dbReference type="ARBA" id="ARBA00048819"/>
    </source>
</evidence>
<dbReference type="PANTHER" id="PTHR38761:SF1">
    <property type="entry name" value="GLUTAMATE--CYSTEINE LIGASE"/>
    <property type="match status" value="1"/>
</dbReference>
<keyword evidence="5" id="KW-0547">Nucleotide-binding</keyword>
<dbReference type="PANTHER" id="PTHR38761">
    <property type="entry name" value="GLUTAMATE--CYSTEINE LIGASE"/>
    <property type="match status" value="1"/>
</dbReference>
<dbReference type="RefSeq" id="WP_187529765.1">
    <property type="nucleotide sequence ID" value="NZ_CP060724.1"/>
</dbReference>
<evidence type="ECO:0000256" key="5">
    <source>
        <dbReference type="ARBA" id="ARBA00022741"/>
    </source>
</evidence>
<dbReference type="InterPro" id="IPR014746">
    <property type="entry name" value="Gln_synth/guanido_kin_cat_dom"/>
</dbReference>
<dbReference type="SUPFAM" id="SSF55931">
    <property type="entry name" value="Glutamine synthetase/guanido kinase"/>
    <property type="match status" value="1"/>
</dbReference>
<dbReference type="Pfam" id="PF04262">
    <property type="entry name" value="Glu_cys_ligase"/>
    <property type="match status" value="2"/>
</dbReference>
<evidence type="ECO:0000256" key="3">
    <source>
        <dbReference type="ARBA" id="ARBA00022598"/>
    </source>
</evidence>
<comment type="similarity">
    <text evidence="8">Belongs to the glutamate--cysteine ligase type 1 family.</text>
</comment>
<protein>
    <recommendedName>
        <fullName evidence="2 9">Glutamate--cysteine ligase</fullName>
        <ecNumber evidence="2 9">6.3.2.2</ecNumber>
    </recommendedName>
</protein>
<dbReference type="KEGG" id="wdi:H9L19_03525"/>
<evidence type="ECO:0000256" key="1">
    <source>
        <dbReference type="ARBA" id="ARBA00005006"/>
    </source>
</evidence>
<sequence>MPLSAFPLLEQLKLTHQEGLLFGGHYGLEIEVHRVNQFGKISHAPHPNSLGHRRYHPYITTDYSESQLELVTQPAQSLHNARHHLRQIQYVVQDSIQSAERIWPLSMPPHYDTSDLKWLDSTFERGWYQAYRDWLKNKYGSTHATMTGVHVNLSLSSDLIAINFHAQQTETNLVEFQNLLYFNLAQAFVAHRWLLVYLFGASPINFNPTTDSRMTSEHRQVRSLRDSQYGFSNDPDVNITYTKNVANVLAQITSAIDNGTLFSPAEFYGTIRFKGDDILTQGVRYLELRVLDTDPFDPVGISGTTLSIIELLTAYFTAQNKSYSENELEEALALSNEIALQHPFDRLPNLDAAKTLIQDLALFAKHFSPRFDDALQEITNRIQNPSLTPAARLIANKNYSTEQLALDLANKRAQMFHVEQNATYFNEIFGDTPLAVTYMQAIKIGLTIVSYDSSHLTLQFKAHTETIKTSVDLLKLFPEINVSHK</sequence>
<evidence type="ECO:0000256" key="6">
    <source>
        <dbReference type="ARBA" id="ARBA00022840"/>
    </source>
</evidence>
<reference evidence="11 12" key="1">
    <citation type="submission" date="2020-08" db="EMBL/GenBank/DDBJ databases">
        <title>Genome sequence of Weissella diestrammenae KACC 16890T.</title>
        <authorList>
            <person name="Hyun D.-W."/>
            <person name="Bae J.-W."/>
        </authorList>
    </citation>
    <scope>NUCLEOTIDE SEQUENCE [LARGE SCALE GENOMIC DNA]</scope>
    <source>
        <strain evidence="11 12">KACC 16890</strain>
    </source>
</reference>
<keyword evidence="3 8" id="KW-0436">Ligase</keyword>
<dbReference type="EMBL" id="CP060724">
    <property type="protein sequence ID" value="QNN75937.1"/>
    <property type="molecule type" value="Genomic_DNA"/>
</dbReference>
<dbReference type="EC" id="6.3.2.2" evidence="2 9"/>
<comment type="catalytic activity">
    <reaction evidence="7 9">
        <text>L-cysteine + L-glutamate + ATP = gamma-L-glutamyl-L-cysteine + ADP + phosphate + H(+)</text>
        <dbReference type="Rhea" id="RHEA:13285"/>
        <dbReference type="ChEBI" id="CHEBI:15378"/>
        <dbReference type="ChEBI" id="CHEBI:29985"/>
        <dbReference type="ChEBI" id="CHEBI:30616"/>
        <dbReference type="ChEBI" id="CHEBI:35235"/>
        <dbReference type="ChEBI" id="CHEBI:43474"/>
        <dbReference type="ChEBI" id="CHEBI:58173"/>
        <dbReference type="ChEBI" id="CHEBI:456216"/>
        <dbReference type="EC" id="6.3.2.2"/>
    </reaction>
</comment>
<keyword evidence="6" id="KW-0067">ATP-binding</keyword>
<proteinExistence type="inferred from homology"/>
<comment type="pathway">
    <text evidence="1 9">Sulfur metabolism; glutathione biosynthesis; glutathione from L-cysteine and L-glutamate: step 1/2.</text>
</comment>
<evidence type="ECO:0000256" key="9">
    <source>
        <dbReference type="RuleBase" id="RU004391"/>
    </source>
</evidence>
<evidence type="ECO:0000256" key="8">
    <source>
        <dbReference type="RuleBase" id="RU003544"/>
    </source>
</evidence>
<dbReference type="Gene3D" id="3.30.590.20">
    <property type="match status" value="1"/>
</dbReference>
<dbReference type="GO" id="GO:0046872">
    <property type="term" value="F:metal ion binding"/>
    <property type="evidence" value="ECO:0007669"/>
    <property type="project" value="TreeGrafter"/>
</dbReference>
<keyword evidence="12" id="KW-1185">Reference proteome</keyword>
<dbReference type="InterPro" id="IPR006334">
    <property type="entry name" value="Glut_cys_ligase"/>
</dbReference>
<dbReference type="Proteomes" id="UP000515800">
    <property type="component" value="Chromosome"/>
</dbReference>
<organism evidence="11 12">
    <name type="scientific">Weissella diestrammenae</name>
    <dbReference type="NCBI Taxonomy" id="1162633"/>
    <lineage>
        <taxon>Bacteria</taxon>
        <taxon>Bacillati</taxon>
        <taxon>Bacillota</taxon>
        <taxon>Bacilli</taxon>
        <taxon>Lactobacillales</taxon>
        <taxon>Lactobacillaceae</taxon>
        <taxon>Weissella</taxon>
    </lineage>
</organism>
<dbReference type="UniPathway" id="UPA00142">
    <property type="reaction ID" value="UER00209"/>
</dbReference>